<evidence type="ECO:0000259" key="2">
    <source>
        <dbReference type="Pfam" id="PF01693"/>
    </source>
</evidence>
<gene>
    <name evidence="3" type="ORF">M011DRAFT_476561</name>
</gene>
<sequence length="335" mass="37717">MPTLPDARESGLLVERVIHGVTYSYLGAGDSWQSSSWIEGHEYATMKTVYDRTGSTAAPAQKRLATRTWLVAQMYWWGLWQTTDGEVSAGVTRQRMDEMLHKKVSCGAVLEVHPSHVWASLKNEWNAKFGSDAICSEDTSGGSPSASPRGVSKRVHDDENDTEKENQPIPRRIKLSDVDFRDSWGEYKRGSTCLYASATPAQIAEANAQMLKTELDLNAHLRSQLDAEFHDEYRDLVWEENSKLIGQLEKLRKKKRAGPGPQRWYGLKGGSNQGVYTDYDELRKNQKYGGGSYRRFQSKEEAEAFVEEGRRNPSLRDQRSGRALAVGYISDGDTL</sequence>
<dbReference type="InterPro" id="IPR037056">
    <property type="entry name" value="RNase_H1_N_sf"/>
</dbReference>
<evidence type="ECO:0000313" key="4">
    <source>
        <dbReference type="Proteomes" id="UP000799440"/>
    </source>
</evidence>
<dbReference type="EMBL" id="MU006569">
    <property type="protein sequence ID" value="KAF2748567.1"/>
    <property type="molecule type" value="Genomic_DNA"/>
</dbReference>
<keyword evidence="4" id="KW-1185">Reference proteome</keyword>
<dbReference type="Pfam" id="PF01693">
    <property type="entry name" value="Cauli_VI"/>
    <property type="match status" value="1"/>
</dbReference>
<feature type="region of interest" description="Disordered" evidence="1">
    <location>
        <begin position="136"/>
        <end position="170"/>
    </location>
</feature>
<organism evidence="3 4">
    <name type="scientific">Sporormia fimetaria CBS 119925</name>
    <dbReference type="NCBI Taxonomy" id="1340428"/>
    <lineage>
        <taxon>Eukaryota</taxon>
        <taxon>Fungi</taxon>
        <taxon>Dikarya</taxon>
        <taxon>Ascomycota</taxon>
        <taxon>Pezizomycotina</taxon>
        <taxon>Dothideomycetes</taxon>
        <taxon>Pleosporomycetidae</taxon>
        <taxon>Pleosporales</taxon>
        <taxon>Sporormiaceae</taxon>
        <taxon>Sporormia</taxon>
    </lineage>
</organism>
<dbReference type="Proteomes" id="UP000799440">
    <property type="component" value="Unassembled WGS sequence"/>
</dbReference>
<proteinExistence type="predicted"/>
<evidence type="ECO:0000313" key="3">
    <source>
        <dbReference type="EMBL" id="KAF2748567.1"/>
    </source>
</evidence>
<protein>
    <recommendedName>
        <fullName evidence="2">Ribonuclease H1 N-terminal domain-containing protein</fullName>
    </recommendedName>
</protein>
<feature type="domain" description="Ribonuclease H1 N-terminal" evidence="2">
    <location>
        <begin position="264"/>
        <end position="305"/>
    </location>
</feature>
<name>A0A6A6VHI2_9PLEO</name>
<dbReference type="OrthoDB" id="407198at2759"/>
<feature type="compositionally biased region" description="Polar residues" evidence="1">
    <location>
        <begin position="137"/>
        <end position="146"/>
    </location>
</feature>
<accession>A0A6A6VHI2</accession>
<reference evidence="3" key="1">
    <citation type="journal article" date="2020" name="Stud. Mycol.">
        <title>101 Dothideomycetes genomes: a test case for predicting lifestyles and emergence of pathogens.</title>
        <authorList>
            <person name="Haridas S."/>
            <person name="Albert R."/>
            <person name="Binder M."/>
            <person name="Bloem J."/>
            <person name="Labutti K."/>
            <person name="Salamov A."/>
            <person name="Andreopoulos B."/>
            <person name="Baker S."/>
            <person name="Barry K."/>
            <person name="Bills G."/>
            <person name="Bluhm B."/>
            <person name="Cannon C."/>
            <person name="Castanera R."/>
            <person name="Culley D."/>
            <person name="Daum C."/>
            <person name="Ezra D."/>
            <person name="Gonzalez J."/>
            <person name="Henrissat B."/>
            <person name="Kuo A."/>
            <person name="Liang C."/>
            <person name="Lipzen A."/>
            <person name="Lutzoni F."/>
            <person name="Magnuson J."/>
            <person name="Mondo S."/>
            <person name="Nolan M."/>
            <person name="Ohm R."/>
            <person name="Pangilinan J."/>
            <person name="Park H.-J."/>
            <person name="Ramirez L."/>
            <person name="Alfaro M."/>
            <person name="Sun H."/>
            <person name="Tritt A."/>
            <person name="Yoshinaga Y."/>
            <person name="Zwiers L.-H."/>
            <person name="Turgeon B."/>
            <person name="Goodwin S."/>
            <person name="Spatafora J."/>
            <person name="Crous P."/>
            <person name="Grigoriev I."/>
        </authorList>
    </citation>
    <scope>NUCLEOTIDE SEQUENCE</scope>
    <source>
        <strain evidence="3">CBS 119925</strain>
    </source>
</reference>
<dbReference type="Gene3D" id="3.40.970.10">
    <property type="entry name" value="Ribonuclease H1, N-terminal domain"/>
    <property type="match status" value="1"/>
</dbReference>
<dbReference type="AlphaFoldDB" id="A0A6A6VHI2"/>
<dbReference type="InterPro" id="IPR011320">
    <property type="entry name" value="RNase_H1_N"/>
</dbReference>
<evidence type="ECO:0000256" key="1">
    <source>
        <dbReference type="SAM" id="MobiDB-lite"/>
    </source>
</evidence>